<proteinExistence type="predicted"/>
<keyword evidence="2" id="KW-1185">Reference proteome</keyword>
<comment type="caution">
    <text evidence="1">The sequence shown here is derived from an EMBL/GenBank/DDBJ whole genome shotgun (WGS) entry which is preliminary data.</text>
</comment>
<dbReference type="EMBL" id="CAWUPB010001173">
    <property type="protein sequence ID" value="CAK7349028.1"/>
    <property type="molecule type" value="Genomic_DNA"/>
</dbReference>
<name>A0AAV1SFJ7_9ROSI</name>
<accession>A0AAV1SFJ7</accession>
<gene>
    <name evidence="1" type="ORF">DCAF_LOCUS21737</name>
</gene>
<protein>
    <submittedName>
        <fullName evidence="1">Uncharacterized protein</fullName>
    </submittedName>
</protein>
<sequence>MVSKSEVSVNVMDQFDHHKRLGTISWWLNLQQPLLGAEIKRSYSLLVLFKETLLKPKQPEAMLKE</sequence>
<organism evidence="1 2">
    <name type="scientific">Dovyalis caffra</name>
    <dbReference type="NCBI Taxonomy" id="77055"/>
    <lineage>
        <taxon>Eukaryota</taxon>
        <taxon>Viridiplantae</taxon>
        <taxon>Streptophyta</taxon>
        <taxon>Embryophyta</taxon>
        <taxon>Tracheophyta</taxon>
        <taxon>Spermatophyta</taxon>
        <taxon>Magnoliopsida</taxon>
        <taxon>eudicotyledons</taxon>
        <taxon>Gunneridae</taxon>
        <taxon>Pentapetalae</taxon>
        <taxon>rosids</taxon>
        <taxon>fabids</taxon>
        <taxon>Malpighiales</taxon>
        <taxon>Salicaceae</taxon>
        <taxon>Flacourtieae</taxon>
        <taxon>Dovyalis</taxon>
    </lineage>
</organism>
<evidence type="ECO:0000313" key="1">
    <source>
        <dbReference type="EMBL" id="CAK7349028.1"/>
    </source>
</evidence>
<reference evidence="1 2" key="1">
    <citation type="submission" date="2024-01" db="EMBL/GenBank/DDBJ databases">
        <authorList>
            <person name="Waweru B."/>
        </authorList>
    </citation>
    <scope>NUCLEOTIDE SEQUENCE [LARGE SCALE GENOMIC DNA]</scope>
</reference>
<evidence type="ECO:0000313" key="2">
    <source>
        <dbReference type="Proteomes" id="UP001314170"/>
    </source>
</evidence>
<dbReference type="Proteomes" id="UP001314170">
    <property type="component" value="Unassembled WGS sequence"/>
</dbReference>
<dbReference type="AlphaFoldDB" id="A0AAV1SFJ7"/>